<dbReference type="EMBL" id="KZ451908">
    <property type="protein sequence ID" value="PKA63489.1"/>
    <property type="molecule type" value="Genomic_DNA"/>
</dbReference>
<dbReference type="AlphaFoldDB" id="A0A2I0B6R7"/>
<gene>
    <name evidence="2" type="ORF">AXF42_Ash005384</name>
</gene>
<dbReference type="Proteomes" id="UP000236161">
    <property type="component" value="Unassembled WGS sequence"/>
</dbReference>
<sequence length="80" mass="8614">MGNAEFTLGGSSSGCGAAGLEPWRIQQFPFLGGIVASASTSALRRWCLRDSILLNEKGSAERMERQGATWGETSPENRPR</sequence>
<accession>A0A2I0B6R7</accession>
<evidence type="ECO:0000256" key="1">
    <source>
        <dbReference type="SAM" id="MobiDB-lite"/>
    </source>
</evidence>
<keyword evidence="3" id="KW-1185">Reference proteome</keyword>
<evidence type="ECO:0000313" key="2">
    <source>
        <dbReference type="EMBL" id="PKA63489.1"/>
    </source>
</evidence>
<evidence type="ECO:0000313" key="3">
    <source>
        <dbReference type="Proteomes" id="UP000236161"/>
    </source>
</evidence>
<feature type="region of interest" description="Disordered" evidence="1">
    <location>
        <begin position="58"/>
        <end position="80"/>
    </location>
</feature>
<organism evidence="2 3">
    <name type="scientific">Apostasia shenzhenica</name>
    <dbReference type="NCBI Taxonomy" id="1088818"/>
    <lineage>
        <taxon>Eukaryota</taxon>
        <taxon>Viridiplantae</taxon>
        <taxon>Streptophyta</taxon>
        <taxon>Embryophyta</taxon>
        <taxon>Tracheophyta</taxon>
        <taxon>Spermatophyta</taxon>
        <taxon>Magnoliopsida</taxon>
        <taxon>Liliopsida</taxon>
        <taxon>Asparagales</taxon>
        <taxon>Orchidaceae</taxon>
        <taxon>Apostasioideae</taxon>
        <taxon>Apostasia</taxon>
    </lineage>
</organism>
<protein>
    <submittedName>
        <fullName evidence="2">Uncharacterized protein</fullName>
    </submittedName>
</protein>
<name>A0A2I0B6R7_9ASPA</name>
<reference evidence="2 3" key="1">
    <citation type="journal article" date="2017" name="Nature">
        <title>The Apostasia genome and the evolution of orchids.</title>
        <authorList>
            <person name="Zhang G.Q."/>
            <person name="Liu K.W."/>
            <person name="Li Z."/>
            <person name="Lohaus R."/>
            <person name="Hsiao Y.Y."/>
            <person name="Niu S.C."/>
            <person name="Wang J.Y."/>
            <person name="Lin Y.C."/>
            <person name="Xu Q."/>
            <person name="Chen L.J."/>
            <person name="Yoshida K."/>
            <person name="Fujiwara S."/>
            <person name="Wang Z.W."/>
            <person name="Zhang Y.Q."/>
            <person name="Mitsuda N."/>
            <person name="Wang M."/>
            <person name="Liu G.H."/>
            <person name="Pecoraro L."/>
            <person name="Huang H.X."/>
            <person name="Xiao X.J."/>
            <person name="Lin M."/>
            <person name="Wu X.Y."/>
            <person name="Wu W.L."/>
            <person name="Chen Y.Y."/>
            <person name="Chang S.B."/>
            <person name="Sakamoto S."/>
            <person name="Ohme-Takagi M."/>
            <person name="Yagi M."/>
            <person name="Zeng S.J."/>
            <person name="Shen C.Y."/>
            <person name="Yeh C.M."/>
            <person name="Luo Y.B."/>
            <person name="Tsai W.C."/>
            <person name="Van de Peer Y."/>
            <person name="Liu Z.J."/>
        </authorList>
    </citation>
    <scope>NUCLEOTIDE SEQUENCE [LARGE SCALE GENOMIC DNA]</scope>
    <source>
        <strain evidence="3">cv. Shenzhen</strain>
        <tissue evidence="2">Stem</tissue>
    </source>
</reference>
<proteinExistence type="predicted"/>